<dbReference type="Proteomes" id="UP000295673">
    <property type="component" value="Unassembled WGS sequence"/>
</dbReference>
<organism evidence="2 3">
    <name type="scientific">Shimia isoporae</name>
    <dbReference type="NCBI Taxonomy" id="647720"/>
    <lineage>
        <taxon>Bacteria</taxon>
        <taxon>Pseudomonadati</taxon>
        <taxon>Pseudomonadota</taxon>
        <taxon>Alphaproteobacteria</taxon>
        <taxon>Rhodobacterales</taxon>
        <taxon>Roseobacteraceae</taxon>
    </lineage>
</organism>
<sequence length="195" mass="20187">MPKFRNLLAAAVVIAGAVPAAAQVGSLSDGTLNMGQKVEQAPQPVGPAGANVEKMGDWNLVCPEDTTQQLPCRLVQLMNDDQGAPVSEITIVKFATPRGPAVAAANIIVPLETLLLEQLTISVDGENPTRYPFSYCNKVGCVVELGLAEADIEAMKTGGEANIVIVPAIAPDSVVNVNMSLSGFTAAYDKAAAAN</sequence>
<evidence type="ECO:0000256" key="1">
    <source>
        <dbReference type="SAM" id="SignalP"/>
    </source>
</evidence>
<dbReference type="EMBL" id="SMGR01000001">
    <property type="protein sequence ID" value="TCL09424.1"/>
    <property type="molecule type" value="Genomic_DNA"/>
</dbReference>
<dbReference type="InterPro" id="IPR038696">
    <property type="entry name" value="IalB_sf"/>
</dbReference>
<evidence type="ECO:0000313" key="3">
    <source>
        <dbReference type="Proteomes" id="UP000295673"/>
    </source>
</evidence>
<feature type="chain" id="PRO_5020233689" evidence="1">
    <location>
        <begin position="23"/>
        <end position="195"/>
    </location>
</feature>
<name>A0A4R1NM89_9RHOB</name>
<gene>
    <name evidence="2" type="ORF">BXY66_1471</name>
</gene>
<feature type="signal peptide" evidence="1">
    <location>
        <begin position="1"/>
        <end position="22"/>
    </location>
</feature>
<keyword evidence="1" id="KW-0732">Signal</keyword>
<protein>
    <submittedName>
        <fullName evidence="2">Invasion protein IalB</fullName>
    </submittedName>
</protein>
<dbReference type="RefSeq" id="WP_132859462.1">
    <property type="nucleotide sequence ID" value="NZ_SMGR01000001.1"/>
</dbReference>
<accession>A0A4R1NM89</accession>
<dbReference type="OrthoDB" id="9797912at2"/>
<evidence type="ECO:0000313" key="2">
    <source>
        <dbReference type="EMBL" id="TCL09424.1"/>
    </source>
</evidence>
<dbReference type="Gene3D" id="2.60.40.1880">
    <property type="entry name" value="Invasion associated locus B (IalB) protein"/>
    <property type="match status" value="1"/>
</dbReference>
<comment type="caution">
    <text evidence="2">The sequence shown here is derived from an EMBL/GenBank/DDBJ whole genome shotgun (WGS) entry which is preliminary data.</text>
</comment>
<proteinExistence type="predicted"/>
<dbReference type="AlphaFoldDB" id="A0A4R1NM89"/>
<keyword evidence="3" id="KW-1185">Reference proteome</keyword>
<dbReference type="InterPro" id="IPR010642">
    <property type="entry name" value="Invasion_prot_B"/>
</dbReference>
<dbReference type="Pfam" id="PF06776">
    <property type="entry name" value="IalB"/>
    <property type="match status" value="1"/>
</dbReference>
<reference evidence="2 3" key="1">
    <citation type="submission" date="2019-03" db="EMBL/GenBank/DDBJ databases">
        <title>Genomic Encyclopedia of Archaeal and Bacterial Type Strains, Phase II (KMG-II): from individual species to whole genera.</title>
        <authorList>
            <person name="Goeker M."/>
        </authorList>
    </citation>
    <scope>NUCLEOTIDE SEQUENCE [LARGE SCALE GENOMIC DNA]</scope>
    <source>
        <strain evidence="2 3">DSM 26433</strain>
    </source>
</reference>